<feature type="compositionally biased region" description="Basic and acidic residues" evidence="5">
    <location>
        <begin position="300"/>
        <end position="314"/>
    </location>
</feature>
<evidence type="ECO:0000313" key="8">
    <source>
        <dbReference type="Proteomes" id="UP000515908"/>
    </source>
</evidence>
<gene>
    <name evidence="7" type="ORF">ADEAN_000648700</name>
</gene>
<feature type="domain" description="Sas10 C-terminal" evidence="6">
    <location>
        <begin position="301"/>
        <end position="374"/>
    </location>
</feature>
<dbReference type="Pfam" id="PF04000">
    <property type="entry name" value="Sas10_Utp3"/>
    <property type="match status" value="1"/>
</dbReference>
<evidence type="ECO:0000313" key="7">
    <source>
        <dbReference type="EMBL" id="CAD2218994.1"/>
    </source>
</evidence>
<dbReference type="InterPro" id="IPR007146">
    <property type="entry name" value="Sas10/Utp3/C1D"/>
</dbReference>
<dbReference type="EMBL" id="LR877156">
    <property type="protein sequence ID" value="CAD2218994.1"/>
    <property type="molecule type" value="Genomic_DNA"/>
</dbReference>
<organism evidence="7 8">
    <name type="scientific">Angomonas deanei</name>
    <dbReference type="NCBI Taxonomy" id="59799"/>
    <lineage>
        <taxon>Eukaryota</taxon>
        <taxon>Discoba</taxon>
        <taxon>Euglenozoa</taxon>
        <taxon>Kinetoplastea</taxon>
        <taxon>Metakinetoplastina</taxon>
        <taxon>Trypanosomatida</taxon>
        <taxon>Trypanosomatidae</taxon>
        <taxon>Strigomonadinae</taxon>
        <taxon>Angomonas</taxon>
    </lineage>
</organism>
<dbReference type="PANTHER" id="PTHR13237">
    <property type="entry name" value="SOMETHING ABOUT SILENCING PROTEIN 10-RELATED"/>
    <property type="match status" value="1"/>
</dbReference>
<dbReference type="PANTHER" id="PTHR13237:SF8">
    <property type="entry name" value="SOMETHING ABOUT SILENCING PROTEIN 10"/>
    <property type="match status" value="1"/>
</dbReference>
<dbReference type="GO" id="GO:0032040">
    <property type="term" value="C:small-subunit processome"/>
    <property type="evidence" value="ECO:0007669"/>
    <property type="project" value="TreeGrafter"/>
</dbReference>
<comment type="similarity">
    <text evidence="2">Belongs to the SAS10 family.</text>
</comment>
<evidence type="ECO:0000256" key="1">
    <source>
        <dbReference type="ARBA" id="ARBA00004123"/>
    </source>
</evidence>
<dbReference type="InterPro" id="IPR018972">
    <property type="entry name" value="Sas10_C_dom"/>
</dbReference>
<feature type="region of interest" description="Disordered" evidence="5">
    <location>
        <begin position="108"/>
        <end position="142"/>
    </location>
</feature>
<evidence type="ECO:0000256" key="4">
    <source>
        <dbReference type="ARBA" id="ARBA00023242"/>
    </source>
</evidence>
<keyword evidence="4" id="KW-0539">Nucleus</keyword>
<accession>S9UMJ2</accession>
<feature type="compositionally biased region" description="Acidic residues" evidence="5">
    <location>
        <begin position="234"/>
        <end position="277"/>
    </location>
</feature>
<feature type="compositionally biased region" description="Basic residues" evidence="5">
    <location>
        <begin position="315"/>
        <end position="345"/>
    </location>
</feature>
<dbReference type="VEuPathDB" id="TriTrypDB:ADEAN_000648700"/>
<comment type="subcellular location">
    <subcellularLocation>
        <location evidence="1">Nucleus</location>
    </subcellularLocation>
</comment>
<evidence type="ECO:0000259" key="6">
    <source>
        <dbReference type="Pfam" id="PF09368"/>
    </source>
</evidence>
<dbReference type="OrthoDB" id="203440at2759"/>
<keyword evidence="8" id="KW-1185">Reference proteome</keyword>
<dbReference type="AlphaFoldDB" id="S9UMJ2"/>
<proteinExistence type="inferred from homology"/>
<keyword evidence="3" id="KW-0597">Phosphoprotein</keyword>
<dbReference type="GO" id="GO:0000462">
    <property type="term" value="P:maturation of SSU-rRNA from tricistronic rRNA transcript (SSU-rRNA, 5.8S rRNA, LSU-rRNA)"/>
    <property type="evidence" value="ECO:0007669"/>
    <property type="project" value="TreeGrafter"/>
</dbReference>
<name>S9UMJ2_9TRYP</name>
<evidence type="ECO:0000256" key="3">
    <source>
        <dbReference type="ARBA" id="ARBA00022553"/>
    </source>
</evidence>
<dbReference type="Pfam" id="PF09368">
    <property type="entry name" value="Sas10"/>
    <property type="match status" value="1"/>
</dbReference>
<sequence>MLEELKTYLAEVKKLAQPLHELLYETKLTSEADKNLVSFLETKVQLMLSYCMHVTFYLLLKAEGKKVAGHPVVNSLVEIRVYLEKMWPLEEKLQYSINRLISGNKTSAAPASELRPLSSDPTFSGASRGALSNETRERRRAIQQQKEAMELEREEQSAMVRVQSKKASALNKVSLDTNFSPLSYNEEADQYLTKITGQDSDEDEGLSLTEALRQRRAKMEQIQQSKKPKKAEVYIDDDEEDDTDDDDDEEFGEDEEGDFGEEDDDDGMDEEDLDALWEEEKRREEEEAQPTTREPFTVQEVDRRKATKKIESHRGLTKARPKDRKNPRVAQRRKYERGLQKHKAQSGKQHEPEPEGGFIGVRSLKTGVVKANRLQ</sequence>
<evidence type="ECO:0000256" key="2">
    <source>
        <dbReference type="ARBA" id="ARBA00010979"/>
    </source>
</evidence>
<feature type="region of interest" description="Disordered" evidence="5">
    <location>
        <begin position="215"/>
        <end position="375"/>
    </location>
</feature>
<evidence type="ECO:0000256" key="5">
    <source>
        <dbReference type="SAM" id="MobiDB-lite"/>
    </source>
</evidence>
<feature type="compositionally biased region" description="Polar residues" evidence="5">
    <location>
        <begin position="119"/>
        <end position="133"/>
    </location>
</feature>
<protein>
    <submittedName>
        <fullName evidence="7">Sas10/Utp3/C1D family/Sas10 C-terminal domain containing protein, putative</fullName>
    </submittedName>
</protein>
<dbReference type="Proteomes" id="UP000515908">
    <property type="component" value="Chromosome 12"/>
</dbReference>
<reference evidence="7 8" key="1">
    <citation type="submission" date="2020-08" db="EMBL/GenBank/DDBJ databases">
        <authorList>
            <person name="Newling K."/>
            <person name="Davey J."/>
            <person name="Forrester S."/>
        </authorList>
    </citation>
    <scope>NUCLEOTIDE SEQUENCE [LARGE SCALE GENOMIC DNA]</scope>
    <source>
        <strain evidence="8">Crithidia deanei Carvalho (ATCC PRA-265)</strain>
    </source>
</reference>